<proteinExistence type="predicted"/>
<keyword evidence="2" id="KW-1185">Reference proteome</keyword>
<accession>A0AAP0HIG1</accession>
<dbReference type="Proteomes" id="UP001419268">
    <property type="component" value="Unassembled WGS sequence"/>
</dbReference>
<sequence>MQQNGELVERMSVFLKTIRACALGQSTNIIYLSEMNGKLVVVCEIEQTPELREKIFKEFMG</sequence>
<dbReference type="EMBL" id="JBBNAG010000013">
    <property type="protein sequence ID" value="KAK9083775.1"/>
    <property type="molecule type" value="Genomic_DNA"/>
</dbReference>
<evidence type="ECO:0000313" key="2">
    <source>
        <dbReference type="Proteomes" id="UP001419268"/>
    </source>
</evidence>
<name>A0AAP0HIG1_9MAGN</name>
<comment type="caution">
    <text evidence="1">The sequence shown here is derived from an EMBL/GenBank/DDBJ whole genome shotgun (WGS) entry which is preliminary data.</text>
</comment>
<dbReference type="AlphaFoldDB" id="A0AAP0HIG1"/>
<evidence type="ECO:0000313" key="1">
    <source>
        <dbReference type="EMBL" id="KAK9083775.1"/>
    </source>
</evidence>
<gene>
    <name evidence="1" type="ORF">Scep_030246</name>
</gene>
<protein>
    <submittedName>
        <fullName evidence="1">Uncharacterized protein</fullName>
    </submittedName>
</protein>
<organism evidence="1 2">
    <name type="scientific">Stephania cephalantha</name>
    <dbReference type="NCBI Taxonomy" id="152367"/>
    <lineage>
        <taxon>Eukaryota</taxon>
        <taxon>Viridiplantae</taxon>
        <taxon>Streptophyta</taxon>
        <taxon>Embryophyta</taxon>
        <taxon>Tracheophyta</taxon>
        <taxon>Spermatophyta</taxon>
        <taxon>Magnoliopsida</taxon>
        <taxon>Ranunculales</taxon>
        <taxon>Menispermaceae</taxon>
        <taxon>Menispermoideae</taxon>
        <taxon>Cissampelideae</taxon>
        <taxon>Stephania</taxon>
    </lineage>
</organism>
<reference evidence="1 2" key="1">
    <citation type="submission" date="2024-01" db="EMBL/GenBank/DDBJ databases">
        <title>Genome assemblies of Stephania.</title>
        <authorList>
            <person name="Yang L."/>
        </authorList>
    </citation>
    <scope>NUCLEOTIDE SEQUENCE [LARGE SCALE GENOMIC DNA]</scope>
    <source>
        <strain evidence="1">JXDWG</strain>
        <tissue evidence="1">Leaf</tissue>
    </source>
</reference>